<evidence type="ECO:0000313" key="9">
    <source>
        <dbReference type="Proteomes" id="UP000035909"/>
    </source>
</evidence>
<evidence type="ECO:0000313" key="8">
    <source>
        <dbReference type="EMBL" id="KLV10152.1"/>
    </source>
</evidence>
<feature type="transmembrane region" description="Helical" evidence="6">
    <location>
        <begin position="20"/>
        <end position="42"/>
    </location>
</feature>
<proteinExistence type="predicted"/>
<dbReference type="AlphaFoldDB" id="A0A0J1K713"/>
<keyword evidence="3 6" id="KW-0812">Transmembrane</keyword>
<dbReference type="PANTHER" id="PTHR35007:SF2">
    <property type="entry name" value="PILUS ASSEMBLE PROTEIN"/>
    <property type="match status" value="1"/>
</dbReference>
<dbReference type="OrthoDB" id="9810662at2"/>
<evidence type="ECO:0000256" key="4">
    <source>
        <dbReference type="ARBA" id="ARBA00022989"/>
    </source>
</evidence>
<sequence>MDYLMTLFNSVVDNEQHAYWLFLGFAFISTVALTVSVWILVVNARNPLKKQLEFISHQTHGGSHGMPHSHRQLNKTLESLEKYVTPKSKTEQFNVKQMLMHAGFENHKAVASFYAIKIILALLLALGTLVVTRFLPEVTTQQTLIYTLMSIAIATFLPNFVLKRMANRRIKALRNAFPDALDLLVVASEAGLGFQAALNRVATEIGASSPALSHELQLVCQKIRVGASIPMALNQFVARSGLKELQGLISIINQSIKLGASMGDTLREYAEEFRDRRQQKAEEEAAKIGTKMIFPLVTCIWPGFFAVAVGPAVVKVLDMFAGR</sequence>
<dbReference type="GO" id="GO:0005886">
    <property type="term" value="C:plasma membrane"/>
    <property type="evidence" value="ECO:0007669"/>
    <property type="project" value="UniProtKB-SubCell"/>
</dbReference>
<dbReference type="PATRIC" id="fig|320778.3.peg.1318"/>
<evidence type="ECO:0000259" key="7">
    <source>
        <dbReference type="Pfam" id="PF00482"/>
    </source>
</evidence>
<name>A0A0J1K713_9GAMM</name>
<evidence type="ECO:0000256" key="6">
    <source>
        <dbReference type="SAM" id="Phobius"/>
    </source>
</evidence>
<keyword evidence="4 6" id="KW-1133">Transmembrane helix</keyword>
<dbReference type="Pfam" id="PF00482">
    <property type="entry name" value="T2SSF"/>
    <property type="match status" value="1"/>
</dbReference>
<feature type="transmembrane region" description="Helical" evidence="6">
    <location>
        <begin position="143"/>
        <end position="162"/>
    </location>
</feature>
<reference evidence="8 9" key="1">
    <citation type="submission" date="2015-05" db="EMBL/GenBank/DDBJ databases">
        <title>Photobacterium galathea sp. nov.</title>
        <authorList>
            <person name="Machado H."/>
            <person name="Gram L."/>
        </authorList>
    </citation>
    <scope>NUCLEOTIDE SEQUENCE [LARGE SCALE GENOMIC DNA]</scope>
    <source>
        <strain evidence="8 9">DSM 22954</strain>
    </source>
</reference>
<feature type="transmembrane region" description="Helical" evidence="6">
    <location>
        <begin position="293"/>
        <end position="314"/>
    </location>
</feature>
<evidence type="ECO:0000256" key="2">
    <source>
        <dbReference type="ARBA" id="ARBA00022475"/>
    </source>
</evidence>
<organism evidence="8 9">
    <name type="scientific">Photobacterium ganghwense</name>
    <dbReference type="NCBI Taxonomy" id="320778"/>
    <lineage>
        <taxon>Bacteria</taxon>
        <taxon>Pseudomonadati</taxon>
        <taxon>Pseudomonadota</taxon>
        <taxon>Gammaproteobacteria</taxon>
        <taxon>Vibrionales</taxon>
        <taxon>Vibrionaceae</taxon>
        <taxon>Photobacterium</taxon>
    </lineage>
</organism>
<keyword evidence="5 6" id="KW-0472">Membrane</keyword>
<keyword evidence="2" id="KW-1003">Cell membrane</keyword>
<dbReference type="EMBL" id="LDOU01000006">
    <property type="protein sequence ID" value="KLV10152.1"/>
    <property type="molecule type" value="Genomic_DNA"/>
</dbReference>
<feature type="transmembrane region" description="Helical" evidence="6">
    <location>
        <begin position="109"/>
        <end position="131"/>
    </location>
</feature>
<keyword evidence="9" id="KW-1185">Reference proteome</keyword>
<feature type="domain" description="Type II secretion system protein GspF" evidence="7">
    <location>
        <begin position="181"/>
        <end position="309"/>
    </location>
</feature>
<accession>A0A0J1K713</accession>
<evidence type="ECO:0000256" key="1">
    <source>
        <dbReference type="ARBA" id="ARBA00004651"/>
    </source>
</evidence>
<comment type="caution">
    <text evidence="8">The sequence shown here is derived from an EMBL/GenBank/DDBJ whole genome shotgun (WGS) entry which is preliminary data.</text>
</comment>
<dbReference type="Proteomes" id="UP000035909">
    <property type="component" value="Unassembled WGS sequence"/>
</dbReference>
<comment type="subcellular location">
    <subcellularLocation>
        <location evidence="1">Cell membrane</location>
        <topology evidence="1">Multi-pass membrane protein</topology>
    </subcellularLocation>
</comment>
<evidence type="ECO:0000256" key="3">
    <source>
        <dbReference type="ARBA" id="ARBA00022692"/>
    </source>
</evidence>
<protein>
    <submittedName>
        <fullName evidence="8">Tight adherence TadC-like transmembrane protein</fullName>
    </submittedName>
</protein>
<evidence type="ECO:0000256" key="5">
    <source>
        <dbReference type="ARBA" id="ARBA00023136"/>
    </source>
</evidence>
<dbReference type="InterPro" id="IPR018076">
    <property type="entry name" value="T2SS_GspF_dom"/>
</dbReference>
<dbReference type="PANTHER" id="PTHR35007">
    <property type="entry name" value="INTEGRAL MEMBRANE PROTEIN-RELATED"/>
    <property type="match status" value="1"/>
</dbReference>
<dbReference type="STRING" id="320778.ABT57_06105"/>
<gene>
    <name evidence="8" type="ORF">ABT57_06105</name>
</gene>